<evidence type="ECO:0000259" key="5">
    <source>
        <dbReference type="PROSITE" id="PS51194"/>
    </source>
</evidence>
<dbReference type="PROSITE" id="PS51194">
    <property type="entry name" value="HELICASE_CTER"/>
    <property type="match status" value="1"/>
</dbReference>
<dbReference type="PANTHER" id="PTHR47957">
    <property type="entry name" value="ATP-DEPENDENT HELICASE HRQ1"/>
    <property type="match status" value="1"/>
</dbReference>
<feature type="domain" description="Helicase ATP-binding" evidence="4">
    <location>
        <begin position="196"/>
        <end position="429"/>
    </location>
</feature>
<evidence type="ECO:0000259" key="4">
    <source>
        <dbReference type="PROSITE" id="PS51192"/>
    </source>
</evidence>
<keyword evidence="7" id="KW-1185">Reference proteome</keyword>
<dbReference type="OrthoDB" id="42053at2157"/>
<dbReference type="RefSeq" id="WP_052883992.1">
    <property type="nucleotide sequence ID" value="NZ_CP009961.1"/>
</dbReference>
<dbReference type="GO" id="GO:0043138">
    <property type="term" value="F:3'-5' DNA helicase activity"/>
    <property type="evidence" value="ECO:0007669"/>
    <property type="project" value="TreeGrafter"/>
</dbReference>
<dbReference type="InterPro" id="IPR002464">
    <property type="entry name" value="DNA/RNA_helicase_DEAH_CS"/>
</dbReference>
<dbReference type="Pfam" id="PF00270">
    <property type="entry name" value="DEAD"/>
    <property type="match status" value="2"/>
</dbReference>
<evidence type="ECO:0000256" key="2">
    <source>
        <dbReference type="ARBA" id="ARBA00022801"/>
    </source>
</evidence>
<dbReference type="PATRIC" id="fig|1550241.5.peg.791"/>
<dbReference type="PANTHER" id="PTHR47957:SF3">
    <property type="entry name" value="ATP-DEPENDENT HELICASE HRQ1"/>
    <property type="match status" value="1"/>
</dbReference>
<dbReference type="GO" id="GO:0006289">
    <property type="term" value="P:nucleotide-excision repair"/>
    <property type="evidence" value="ECO:0007669"/>
    <property type="project" value="TreeGrafter"/>
</dbReference>
<dbReference type="InterPro" id="IPR001650">
    <property type="entry name" value="Helicase_C-like"/>
</dbReference>
<feature type="domain" description="Helicase C-terminal" evidence="5">
    <location>
        <begin position="530"/>
        <end position="694"/>
    </location>
</feature>
<dbReference type="SMART" id="SM00490">
    <property type="entry name" value="HELICc"/>
    <property type="match status" value="1"/>
</dbReference>
<reference evidence="6 7" key="1">
    <citation type="journal article" date="2015" name="Stand. Genomic Sci.">
        <title>Complete genome sequence of and proposal of Thermofilum uzonense sp. nov. a novel hyperthermophilic crenarchaeon and emended description of the genus Thermofilum.</title>
        <authorList>
            <person name="Toshchakov S.V."/>
            <person name="Korzhenkov A.A."/>
            <person name="Samarov N.I."/>
            <person name="Mazunin I.O."/>
            <person name="Mozhey O.I."/>
            <person name="Shmyr I.S."/>
            <person name="Derbikova K.S."/>
            <person name="Taranov E.A."/>
            <person name="Dominova I.N."/>
            <person name="Bonch-Osmolovskaya E.A."/>
            <person name="Patrushev M.V."/>
            <person name="Podosokorskaya O.A."/>
            <person name="Kublanov I.V."/>
        </authorList>
    </citation>
    <scope>NUCLEOTIDE SEQUENCE [LARGE SCALE GENOMIC DNA]</scope>
    <source>
        <strain evidence="6 7">1807-2</strain>
    </source>
</reference>
<dbReference type="EMBL" id="CP009961">
    <property type="protein sequence ID" value="AKG38572.1"/>
    <property type="molecule type" value="Genomic_DNA"/>
</dbReference>
<protein>
    <recommendedName>
        <fullName evidence="8">DEAD/DEAH box helicase</fullName>
    </recommendedName>
</protein>
<dbReference type="PROSITE" id="PS00690">
    <property type="entry name" value="DEAH_ATP_HELICASE"/>
    <property type="match status" value="1"/>
</dbReference>
<dbReference type="Gene3D" id="3.40.50.300">
    <property type="entry name" value="P-loop containing nucleotide triphosphate hydrolases"/>
    <property type="match status" value="2"/>
</dbReference>
<dbReference type="KEGG" id="thf:MA03_03720"/>
<dbReference type="InterPro" id="IPR014001">
    <property type="entry name" value="Helicase_ATP-bd"/>
</dbReference>
<dbReference type="SMART" id="SM00487">
    <property type="entry name" value="DEXDc"/>
    <property type="match status" value="1"/>
</dbReference>
<evidence type="ECO:0008006" key="8">
    <source>
        <dbReference type="Google" id="ProtNLM"/>
    </source>
</evidence>
<dbReference type="AlphaFoldDB" id="A0A0F7FI27"/>
<dbReference type="GeneID" id="25401309"/>
<dbReference type="SUPFAM" id="SSF52540">
    <property type="entry name" value="P-loop containing nucleoside triphosphate hydrolases"/>
    <property type="match status" value="1"/>
</dbReference>
<dbReference type="Pfam" id="PF00271">
    <property type="entry name" value="Helicase_C"/>
    <property type="match status" value="1"/>
</dbReference>
<proteinExistence type="predicted"/>
<organism evidence="6 7">
    <name type="scientific">Infirmifilum uzonense</name>
    <dbReference type="NCBI Taxonomy" id="1550241"/>
    <lineage>
        <taxon>Archaea</taxon>
        <taxon>Thermoproteota</taxon>
        <taxon>Thermoprotei</taxon>
        <taxon>Thermofilales</taxon>
        <taxon>Thermofilaceae</taxon>
        <taxon>Infirmifilum</taxon>
    </lineage>
</organism>
<evidence type="ECO:0000256" key="3">
    <source>
        <dbReference type="ARBA" id="ARBA00022840"/>
    </source>
</evidence>
<gene>
    <name evidence="6" type="ORF">MA03_03720</name>
</gene>
<accession>A0A0F7FI27</accession>
<dbReference type="InterPro" id="IPR027417">
    <property type="entry name" value="P-loop_NTPase"/>
</dbReference>
<keyword evidence="2" id="KW-0378">Hydrolase</keyword>
<evidence type="ECO:0000313" key="6">
    <source>
        <dbReference type="EMBL" id="AKG38572.1"/>
    </source>
</evidence>
<dbReference type="GO" id="GO:0016787">
    <property type="term" value="F:hydrolase activity"/>
    <property type="evidence" value="ECO:0007669"/>
    <property type="project" value="UniProtKB-KW"/>
</dbReference>
<evidence type="ECO:0000256" key="1">
    <source>
        <dbReference type="ARBA" id="ARBA00022741"/>
    </source>
</evidence>
<dbReference type="HOGENOM" id="CLU_380669_0_0_2"/>
<dbReference type="STRING" id="1550241.MA03_03720"/>
<keyword evidence="1" id="KW-0547">Nucleotide-binding</keyword>
<evidence type="ECO:0000313" key="7">
    <source>
        <dbReference type="Proteomes" id="UP000067434"/>
    </source>
</evidence>
<dbReference type="GO" id="GO:0003676">
    <property type="term" value="F:nucleic acid binding"/>
    <property type="evidence" value="ECO:0007669"/>
    <property type="project" value="InterPro"/>
</dbReference>
<dbReference type="GO" id="GO:0005524">
    <property type="term" value="F:ATP binding"/>
    <property type="evidence" value="ECO:0007669"/>
    <property type="project" value="UniProtKB-KW"/>
</dbReference>
<name>A0A0F7FI27_9CREN</name>
<keyword evidence="3" id="KW-0067">ATP-binding</keyword>
<dbReference type="GO" id="GO:0036297">
    <property type="term" value="P:interstrand cross-link repair"/>
    <property type="evidence" value="ECO:0007669"/>
    <property type="project" value="TreeGrafter"/>
</dbReference>
<sequence>MRNALIATDELVNAYHAIIEGLEAPKIAGVDRPINTGQWYPINDVEYILTKDEVTEFLLANGYEQGKAQTIFNELLARGFLVELNSYDGRETIGYRSLHMDVLVRSSEIRTAPWASRYLLSTRFALVFTPMPSQTDRQIQVSAKRDFSNGLSRDLYEAALRFFNGDDSLTEMFFRALHEHVQGLDAYQVYALRELLASGEKDDVFVISAPTGSGKTEVFLLFALAWLLRKHYIEKSKDKVLLIYPRKALTVDQAFRVISLLDKAVSLGLQLRVGISDGDTPRKANLKEEINFRGIKCPKCGDPLKLTSQGQVKCDNCGPFSFVKAVREEVKDADIIATNPWALEVRTLDGNPNDLNAHALRDVGLVVVDEAHEYTGIRGGIFAALINLLRFIREQTDGGRGLRIIVSSATIPSPEEFASKLTGVPVSKVRVLTYETVLGEYPSAISGRRLVILGLFSMKPQYSWNTYCQLWAVLTTFLSHSYEQRKHAADVPTLQSVIFVNNIKELRRVKSGYLNNLSLGEPRDHLDPQRVEEPTNPFCYWHYAPAGARDQLRQAAGSGDLQKHLEKRLAEIYSELGEQERASVIRRLKGQEGLTVLSTSSLEIGVDYEGVAFILNAGLENPISLVQRIGRGGRSDRTLRTVAGIILGRPIITEAFLLSSKDYRETLASLSVAGDKYKLRVTTSNPRVQERELIMKCVAKLALEGESTYASKKAIGNEEELIDFLEKILNCLEKNRE</sequence>
<dbReference type="PROSITE" id="PS51192">
    <property type="entry name" value="HELICASE_ATP_BIND_1"/>
    <property type="match status" value="1"/>
</dbReference>
<dbReference type="InterPro" id="IPR011545">
    <property type="entry name" value="DEAD/DEAH_box_helicase_dom"/>
</dbReference>
<dbReference type="Proteomes" id="UP000067434">
    <property type="component" value="Chromosome"/>
</dbReference>